<feature type="transmembrane region" description="Helical" evidence="7">
    <location>
        <begin position="133"/>
        <end position="152"/>
    </location>
</feature>
<comment type="caution">
    <text evidence="9">The sequence shown here is derived from an EMBL/GenBank/DDBJ whole genome shotgun (WGS) entry which is preliminary data.</text>
</comment>
<sequence>MLRCVPPAGTAEAVSKPRGPGEGRVPMAISDLPGQGWYQFGELTLAFVLSGLVGLEREIRQKSAGLRTYSLVGVAAALFMLVSKYGFTDVLANERVVLDPSRVAAQIVSGIGFIGGGVIFMRRDVVRGLTTAASLWVTAAVGMACGAGLLALAVAATIGHFVIMLGIPLLLRYLPRERRTVATLRVSYDDGKGILRAILVDCSRLRFAIDHVRIGHNGQYEEVPEAIRDQADDEGTDLSPRAPAGVTLSMQVKGKRPISHLISSLSDIPGVTAVGTVGHDELD</sequence>
<feature type="transmembrane region" description="Helical" evidence="7">
    <location>
        <begin position="66"/>
        <end position="83"/>
    </location>
</feature>
<feature type="transmembrane region" description="Helical" evidence="7">
    <location>
        <begin position="158"/>
        <end position="175"/>
    </location>
</feature>
<evidence type="ECO:0000256" key="6">
    <source>
        <dbReference type="ARBA" id="ARBA00023136"/>
    </source>
</evidence>
<comment type="subcellular location">
    <subcellularLocation>
        <location evidence="7">Cell inner membrane</location>
        <topology evidence="7">Multi-pass membrane protein</topology>
    </subcellularLocation>
    <subcellularLocation>
        <location evidence="1">Cell membrane</location>
        <topology evidence="1">Multi-pass membrane protein</topology>
    </subcellularLocation>
</comment>
<keyword evidence="5 7" id="KW-1133">Transmembrane helix</keyword>
<protein>
    <recommendedName>
        <fullName evidence="7">Protein MgtC</fullName>
    </recommendedName>
</protein>
<feature type="domain" description="MgtC/SapB/SrpB/YhiD N-terminal" evidence="8">
    <location>
        <begin position="43"/>
        <end position="167"/>
    </location>
</feature>
<feature type="transmembrane region" description="Helical" evidence="7">
    <location>
        <begin position="36"/>
        <end position="54"/>
    </location>
</feature>
<gene>
    <name evidence="9" type="ORF">HLH33_10530</name>
</gene>
<keyword evidence="4 7" id="KW-0812">Transmembrane</keyword>
<evidence type="ECO:0000256" key="5">
    <source>
        <dbReference type="ARBA" id="ARBA00022989"/>
    </source>
</evidence>
<dbReference type="InterPro" id="IPR049177">
    <property type="entry name" value="MgtC_SapB_SrpB_YhiD_N"/>
</dbReference>
<dbReference type="PANTHER" id="PTHR33778">
    <property type="entry name" value="PROTEIN MGTC"/>
    <property type="match status" value="1"/>
</dbReference>
<accession>A0A7W4I5P9</accession>
<evidence type="ECO:0000259" key="8">
    <source>
        <dbReference type="Pfam" id="PF02308"/>
    </source>
</evidence>
<dbReference type="GO" id="GO:0005886">
    <property type="term" value="C:plasma membrane"/>
    <property type="evidence" value="ECO:0007669"/>
    <property type="project" value="UniProtKB-SubCell"/>
</dbReference>
<dbReference type="AlphaFoldDB" id="A0A7W4I5P9"/>
<organism evidence="9 10">
    <name type="scientific">Gluconacetobacter diazotrophicus</name>
    <name type="common">Acetobacter diazotrophicus</name>
    <dbReference type="NCBI Taxonomy" id="33996"/>
    <lineage>
        <taxon>Bacteria</taxon>
        <taxon>Pseudomonadati</taxon>
        <taxon>Pseudomonadota</taxon>
        <taxon>Alphaproteobacteria</taxon>
        <taxon>Acetobacterales</taxon>
        <taxon>Acetobacteraceae</taxon>
        <taxon>Gluconacetobacter</taxon>
    </lineage>
</organism>
<evidence type="ECO:0000256" key="4">
    <source>
        <dbReference type="ARBA" id="ARBA00022692"/>
    </source>
</evidence>
<evidence type="ECO:0000313" key="10">
    <source>
        <dbReference type="Proteomes" id="UP000550787"/>
    </source>
</evidence>
<keyword evidence="6 7" id="KW-0472">Membrane</keyword>
<evidence type="ECO:0000256" key="7">
    <source>
        <dbReference type="RuleBase" id="RU365041"/>
    </source>
</evidence>
<dbReference type="EMBL" id="JABEQG010000018">
    <property type="protein sequence ID" value="MBB2156741.1"/>
    <property type="molecule type" value="Genomic_DNA"/>
</dbReference>
<dbReference type="Proteomes" id="UP000550787">
    <property type="component" value="Unassembled WGS sequence"/>
</dbReference>
<keyword evidence="3" id="KW-1003">Cell membrane</keyword>
<evidence type="ECO:0000256" key="2">
    <source>
        <dbReference type="ARBA" id="ARBA00009298"/>
    </source>
</evidence>
<evidence type="ECO:0000256" key="3">
    <source>
        <dbReference type="ARBA" id="ARBA00022475"/>
    </source>
</evidence>
<reference evidence="9 10" key="1">
    <citation type="submission" date="2020-04" db="EMBL/GenBank/DDBJ databases">
        <title>Description of novel Gluconacetobacter.</title>
        <authorList>
            <person name="Sombolestani A."/>
        </authorList>
    </citation>
    <scope>NUCLEOTIDE SEQUENCE [LARGE SCALE GENOMIC DNA]</scope>
    <source>
        <strain evidence="9 10">LMG 7603</strain>
    </source>
</reference>
<evidence type="ECO:0000313" key="9">
    <source>
        <dbReference type="EMBL" id="MBB2156741.1"/>
    </source>
</evidence>
<dbReference type="InterPro" id="IPR003416">
    <property type="entry name" value="MgtC/SapB/SrpB/YhiD_fam"/>
</dbReference>
<name>A0A7W4I5P9_GLUDI</name>
<feature type="transmembrane region" description="Helical" evidence="7">
    <location>
        <begin position="103"/>
        <end position="121"/>
    </location>
</feature>
<dbReference type="PANTHER" id="PTHR33778:SF1">
    <property type="entry name" value="MAGNESIUM TRANSPORTER YHID-RELATED"/>
    <property type="match status" value="1"/>
</dbReference>
<evidence type="ECO:0000256" key="1">
    <source>
        <dbReference type="ARBA" id="ARBA00004651"/>
    </source>
</evidence>
<dbReference type="PRINTS" id="PR01837">
    <property type="entry name" value="MGTCSAPBPROT"/>
</dbReference>
<comment type="similarity">
    <text evidence="2 7">Belongs to the MgtC/SapB family.</text>
</comment>
<proteinExistence type="inferred from homology"/>
<keyword evidence="7" id="KW-0997">Cell inner membrane</keyword>
<dbReference type="Pfam" id="PF02308">
    <property type="entry name" value="MgtC"/>
    <property type="match status" value="1"/>
</dbReference>